<keyword evidence="1" id="KW-0805">Transcription regulation</keyword>
<reference evidence="7" key="3">
    <citation type="submission" date="2016-02" db="EMBL/GenBank/DDBJ databases">
        <title>Draft genome of pathogenic Streptomyces sp. in Japan.</title>
        <authorList>
            <person name="Tomihama T."/>
            <person name="Ikenaga M."/>
            <person name="Sakai M."/>
            <person name="Okubo T."/>
            <person name="Ikeda S."/>
        </authorList>
    </citation>
    <scope>NUCLEOTIDE SEQUENCE [LARGE SCALE GENOMIC DNA]</scope>
    <source>
        <strain evidence="7">S58</strain>
    </source>
</reference>
<dbReference type="PRINTS" id="PR00455">
    <property type="entry name" value="HTHTETR"/>
</dbReference>
<feature type="DNA-binding region" description="H-T-H motif" evidence="4">
    <location>
        <begin position="91"/>
        <end position="110"/>
    </location>
</feature>
<dbReference type="Pfam" id="PF19344">
    <property type="entry name" value="TetR_C_32"/>
    <property type="match status" value="1"/>
</dbReference>
<evidence type="ECO:0000256" key="3">
    <source>
        <dbReference type="ARBA" id="ARBA00023163"/>
    </source>
</evidence>
<evidence type="ECO:0000256" key="1">
    <source>
        <dbReference type="ARBA" id="ARBA00023015"/>
    </source>
</evidence>
<evidence type="ECO:0000259" key="5">
    <source>
        <dbReference type="PROSITE" id="PS50977"/>
    </source>
</evidence>
<protein>
    <submittedName>
        <fullName evidence="6">Putative HTH-type transcriptional regulator TtgW</fullName>
    </submittedName>
</protein>
<evidence type="ECO:0000313" key="6">
    <source>
        <dbReference type="EMBL" id="GAQ61190.1"/>
    </source>
</evidence>
<evidence type="ECO:0000313" key="7">
    <source>
        <dbReference type="Proteomes" id="UP000067448"/>
    </source>
</evidence>
<dbReference type="AlphaFoldDB" id="A0A117ECL9"/>
<reference evidence="6 7" key="2">
    <citation type="journal article" date="2016" name="Genome Announc.">
        <title>Draft Genome Sequences of Streptomyces scabiei S58, Streptomyces turgidiscabies T45, and Streptomyces acidiscabies a10, the Pathogens of Potato Common Scab, Isolated in Japan.</title>
        <authorList>
            <person name="Tomihama T."/>
            <person name="Nishi Y."/>
            <person name="Sakai M."/>
            <person name="Ikenaga M."/>
            <person name="Okubo T."/>
            <person name="Ikeda S."/>
        </authorList>
    </citation>
    <scope>NUCLEOTIDE SEQUENCE [LARGE SCALE GENOMIC DNA]</scope>
    <source>
        <strain evidence="6 7">S58</strain>
    </source>
</reference>
<dbReference type="PANTHER" id="PTHR30055:SF160">
    <property type="entry name" value="TRANSCRIPTIONAL REGULATORY PROTEIN (PROBABLY ASNC-FAMILY)-RELATED"/>
    <property type="match status" value="1"/>
</dbReference>
<dbReference type="FunFam" id="1.10.10.60:FF:000141">
    <property type="entry name" value="TetR family transcriptional regulator"/>
    <property type="match status" value="1"/>
</dbReference>
<keyword evidence="3" id="KW-0804">Transcription</keyword>
<dbReference type="PROSITE" id="PS50977">
    <property type="entry name" value="HTH_TETR_2"/>
    <property type="match status" value="1"/>
</dbReference>
<gene>
    <name evidence="6" type="primary">ttgW_1</name>
    <name evidence="6" type="ORF">SsS58_01539</name>
</gene>
<feature type="domain" description="HTH tetR-type" evidence="5">
    <location>
        <begin position="68"/>
        <end position="128"/>
    </location>
</feature>
<evidence type="ECO:0000256" key="4">
    <source>
        <dbReference type="PROSITE-ProRule" id="PRU00335"/>
    </source>
</evidence>
<dbReference type="EMBL" id="BCMM01000005">
    <property type="protein sequence ID" value="GAQ61190.1"/>
    <property type="molecule type" value="Genomic_DNA"/>
</dbReference>
<name>A0A117ECL9_STRSC</name>
<dbReference type="GO" id="GO:0045892">
    <property type="term" value="P:negative regulation of DNA-templated transcription"/>
    <property type="evidence" value="ECO:0007669"/>
    <property type="project" value="UniProtKB-ARBA"/>
</dbReference>
<dbReference type="GO" id="GO:0000976">
    <property type="term" value="F:transcription cis-regulatory region binding"/>
    <property type="evidence" value="ECO:0007669"/>
    <property type="project" value="TreeGrafter"/>
</dbReference>
<dbReference type="GO" id="GO:0003700">
    <property type="term" value="F:DNA-binding transcription factor activity"/>
    <property type="evidence" value="ECO:0007669"/>
    <property type="project" value="TreeGrafter"/>
</dbReference>
<evidence type="ECO:0000256" key="2">
    <source>
        <dbReference type="ARBA" id="ARBA00023125"/>
    </source>
</evidence>
<dbReference type="InterPro" id="IPR001647">
    <property type="entry name" value="HTH_TetR"/>
</dbReference>
<dbReference type="Proteomes" id="UP000067448">
    <property type="component" value="Unassembled WGS sequence"/>
</dbReference>
<dbReference type="PANTHER" id="PTHR30055">
    <property type="entry name" value="HTH-TYPE TRANSCRIPTIONAL REGULATOR RUTR"/>
    <property type="match status" value="1"/>
</dbReference>
<dbReference type="InterPro" id="IPR009057">
    <property type="entry name" value="Homeodomain-like_sf"/>
</dbReference>
<sequence length="261" mass="28348">MPLFGAVRGTFPAVRSVKFCALTAHTGVTEKYDGGAAHTRMWTILGGGVTAIEQTEAARPRGTRLPRRARRNQLLGAAQEVFVAQGYHSAAMDDIAERAGVSKPVLYQHFPGKLDLYLALLDQHCESLIQSVRGALASTTDNKQRVRATMDAYFAYVEDEGGAFRLVFESDLTNEPAVRERVDKVTNECAEAICDVIAEDTGLSRAESMLLASGLGGLSQVVARSWLHSDRSVPREQAVQLLASLAWRGIAGFPLHGIDQH</sequence>
<dbReference type="InterPro" id="IPR045823">
    <property type="entry name" value="TetR_C_32"/>
</dbReference>
<dbReference type="InterPro" id="IPR036271">
    <property type="entry name" value="Tet_transcr_reg_TetR-rel_C_sf"/>
</dbReference>
<organism evidence="6 7">
    <name type="scientific">Streptomyces scabiei</name>
    <dbReference type="NCBI Taxonomy" id="1930"/>
    <lineage>
        <taxon>Bacteria</taxon>
        <taxon>Bacillati</taxon>
        <taxon>Actinomycetota</taxon>
        <taxon>Actinomycetes</taxon>
        <taxon>Kitasatosporales</taxon>
        <taxon>Streptomycetaceae</taxon>
        <taxon>Streptomyces</taxon>
    </lineage>
</organism>
<proteinExistence type="predicted"/>
<accession>A0A117ECL9</accession>
<dbReference type="SUPFAM" id="SSF46689">
    <property type="entry name" value="Homeodomain-like"/>
    <property type="match status" value="1"/>
</dbReference>
<dbReference type="InterPro" id="IPR050109">
    <property type="entry name" value="HTH-type_TetR-like_transc_reg"/>
</dbReference>
<comment type="caution">
    <text evidence="6">The sequence shown here is derived from an EMBL/GenBank/DDBJ whole genome shotgun (WGS) entry which is preliminary data.</text>
</comment>
<reference evidence="7" key="1">
    <citation type="submission" date="2015-11" db="EMBL/GenBank/DDBJ databases">
        <authorList>
            <consortium name="Cross-ministerial Strategic Innovation Promotion Program (SIP) consortium"/>
            <person name="Tomihama T."/>
            <person name="Ikenaga M."/>
            <person name="Sakai M."/>
            <person name="Okubo T."/>
            <person name="Ikeda S."/>
        </authorList>
    </citation>
    <scope>NUCLEOTIDE SEQUENCE [LARGE SCALE GENOMIC DNA]</scope>
    <source>
        <strain evidence="7">S58</strain>
    </source>
</reference>
<dbReference type="Pfam" id="PF00440">
    <property type="entry name" value="TetR_N"/>
    <property type="match status" value="1"/>
</dbReference>
<keyword evidence="2 4" id="KW-0238">DNA-binding</keyword>
<dbReference type="SUPFAM" id="SSF48498">
    <property type="entry name" value="Tetracyclin repressor-like, C-terminal domain"/>
    <property type="match status" value="1"/>
</dbReference>
<dbReference type="Gene3D" id="1.10.357.10">
    <property type="entry name" value="Tetracycline Repressor, domain 2"/>
    <property type="match status" value="1"/>
</dbReference>